<feature type="chain" id="PRO_5014157043" evidence="2">
    <location>
        <begin position="19"/>
        <end position="293"/>
    </location>
</feature>
<protein>
    <submittedName>
        <fullName evidence="3">Uncharacterized protein</fullName>
    </submittedName>
</protein>
<feature type="signal peptide" evidence="2">
    <location>
        <begin position="1"/>
        <end position="18"/>
    </location>
</feature>
<keyword evidence="4" id="KW-1185">Reference proteome</keyword>
<organism evidence="3 4">
    <name type="scientific">Punica granatum</name>
    <name type="common">Pomegranate</name>
    <dbReference type="NCBI Taxonomy" id="22663"/>
    <lineage>
        <taxon>Eukaryota</taxon>
        <taxon>Viridiplantae</taxon>
        <taxon>Streptophyta</taxon>
        <taxon>Embryophyta</taxon>
        <taxon>Tracheophyta</taxon>
        <taxon>Spermatophyta</taxon>
        <taxon>Magnoliopsida</taxon>
        <taxon>eudicotyledons</taxon>
        <taxon>Gunneridae</taxon>
        <taxon>Pentapetalae</taxon>
        <taxon>rosids</taxon>
        <taxon>malvids</taxon>
        <taxon>Myrtales</taxon>
        <taxon>Lythraceae</taxon>
        <taxon>Punica</taxon>
    </lineage>
</organism>
<keyword evidence="2" id="KW-0732">Signal</keyword>
<evidence type="ECO:0000256" key="1">
    <source>
        <dbReference type="SAM" id="Phobius"/>
    </source>
</evidence>
<gene>
    <name evidence="3" type="ORF">CRG98_016111</name>
</gene>
<feature type="transmembrane region" description="Helical" evidence="1">
    <location>
        <begin position="171"/>
        <end position="194"/>
    </location>
</feature>
<keyword evidence="1" id="KW-1133">Transmembrane helix</keyword>
<sequence length="293" mass="32164">MQPSLLCFLSLGLSSAQSFYLFPSSCLGLESTRKTDQTFPLLPLPLIFIFAPSPAHLPQLHAINSSNIAPELILTQPITHSLSLGLDSTRTTDQLDHLFLLSALATSTQTAARAAPACSLLSCCCSSFLGCWADVVVLPSFELLPVVIVIRAPSTSSFYEIQPQPSLLSEFYHYLLLLLCFISSFFESMNYLLFKLRCSSRSCYSHFSKQLSLSSSSSRYYNSSELPLISSQAAVQALSDVLKSLCLWVWVVDDLTLHVVPLNVSLGEGIRALIERSINGWLDGLKPATQSCR</sequence>
<proteinExistence type="predicted"/>
<name>A0A2I0K4H4_PUNGR</name>
<comment type="caution">
    <text evidence="3">The sequence shown here is derived from an EMBL/GenBank/DDBJ whole genome shotgun (WGS) entry which is preliminary data.</text>
</comment>
<evidence type="ECO:0000256" key="2">
    <source>
        <dbReference type="SAM" id="SignalP"/>
    </source>
</evidence>
<accession>A0A2I0K4H4</accession>
<dbReference type="EMBL" id="PGOL01000888">
    <property type="protein sequence ID" value="PKI63444.1"/>
    <property type="molecule type" value="Genomic_DNA"/>
</dbReference>
<reference evidence="3 4" key="1">
    <citation type="submission" date="2017-11" db="EMBL/GenBank/DDBJ databases">
        <title>De-novo sequencing of pomegranate (Punica granatum L.) genome.</title>
        <authorList>
            <person name="Akparov Z."/>
            <person name="Amiraslanov A."/>
            <person name="Hajiyeva S."/>
            <person name="Abbasov M."/>
            <person name="Kaur K."/>
            <person name="Hamwieh A."/>
            <person name="Solovyev V."/>
            <person name="Salamov A."/>
            <person name="Braich B."/>
            <person name="Kosarev P."/>
            <person name="Mahmoud A."/>
            <person name="Hajiyev E."/>
            <person name="Babayeva S."/>
            <person name="Izzatullayeva V."/>
            <person name="Mammadov A."/>
            <person name="Mammadov A."/>
            <person name="Sharifova S."/>
            <person name="Ojaghi J."/>
            <person name="Eynullazada K."/>
            <person name="Bayramov B."/>
            <person name="Abdulazimova A."/>
            <person name="Shahmuradov I."/>
        </authorList>
    </citation>
    <scope>NUCLEOTIDE SEQUENCE [LARGE SCALE GENOMIC DNA]</scope>
    <source>
        <strain evidence="4">cv. AG2017</strain>
        <tissue evidence="3">Leaf</tissue>
    </source>
</reference>
<keyword evidence="1" id="KW-0812">Transmembrane</keyword>
<evidence type="ECO:0000313" key="3">
    <source>
        <dbReference type="EMBL" id="PKI63444.1"/>
    </source>
</evidence>
<keyword evidence="1" id="KW-0472">Membrane</keyword>
<dbReference type="AlphaFoldDB" id="A0A2I0K4H4"/>
<evidence type="ECO:0000313" key="4">
    <source>
        <dbReference type="Proteomes" id="UP000233551"/>
    </source>
</evidence>
<dbReference type="Proteomes" id="UP000233551">
    <property type="component" value="Unassembled WGS sequence"/>
</dbReference>